<accession>R7ZSZ1</accession>
<evidence type="ECO:0000256" key="3">
    <source>
        <dbReference type="ARBA" id="ARBA00023237"/>
    </source>
</evidence>
<organism evidence="7 8">
    <name type="scientific">Lunatimonas lonarensis</name>
    <dbReference type="NCBI Taxonomy" id="1232681"/>
    <lineage>
        <taxon>Bacteria</taxon>
        <taxon>Pseudomonadati</taxon>
        <taxon>Bacteroidota</taxon>
        <taxon>Cytophagia</taxon>
        <taxon>Cytophagales</taxon>
        <taxon>Cyclobacteriaceae</taxon>
    </lineage>
</organism>
<gene>
    <name evidence="7" type="ORF">ADIS_2335</name>
</gene>
<dbReference type="InterPro" id="IPR041700">
    <property type="entry name" value="OMP_b-brl_3"/>
</dbReference>
<dbReference type="Gene3D" id="2.170.130.10">
    <property type="entry name" value="TonB-dependent receptor, plug domain"/>
    <property type="match status" value="1"/>
</dbReference>
<dbReference type="SUPFAM" id="SSF49464">
    <property type="entry name" value="Carboxypeptidase regulatory domain-like"/>
    <property type="match status" value="1"/>
</dbReference>
<dbReference type="InterPro" id="IPR036942">
    <property type="entry name" value="Beta-barrel_TonB_sf"/>
</dbReference>
<dbReference type="GO" id="GO:0009279">
    <property type="term" value="C:cell outer membrane"/>
    <property type="evidence" value="ECO:0007669"/>
    <property type="project" value="UniProtKB-SubCell"/>
</dbReference>
<dbReference type="Gene3D" id="2.60.40.1120">
    <property type="entry name" value="Carboxypeptidase-like, regulatory domain"/>
    <property type="match status" value="1"/>
</dbReference>
<comment type="subcellular location">
    <subcellularLocation>
        <location evidence="1">Cell outer membrane</location>
    </subcellularLocation>
</comment>
<dbReference type="SUPFAM" id="SSF56935">
    <property type="entry name" value="Porins"/>
    <property type="match status" value="1"/>
</dbReference>
<dbReference type="InterPro" id="IPR012910">
    <property type="entry name" value="Plug_dom"/>
</dbReference>
<evidence type="ECO:0000256" key="2">
    <source>
        <dbReference type="ARBA" id="ARBA00023136"/>
    </source>
</evidence>
<feature type="domain" description="TonB-dependent receptor plug" evidence="5">
    <location>
        <begin position="143"/>
        <end position="220"/>
    </location>
</feature>
<keyword evidence="2" id="KW-0472">Membrane</keyword>
<keyword evidence="7" id="KW-0675">Receptor</keyword>
<dbReference type="Proteomes" id="UP000013909">
    <property type="component" value="Unassembled WGS sequence"/>
</dbReference>
<reference evidence="7 8" key="1">
    <citation type="submission" date="2013-02" db="EMBL/GenBank/DDBJ databases">
        <title>A novel strain isolated from Lonar lake, Maharashtra, India.</title>
        <authorList>
            <person name="Singh A."/>
        </authorList>
    </citation>
    <scope>NUCLEOTIDE SEQUENCE [LARGE SCALE GENOMIC DNA]</scope>
    <source>
        <strain evidence="7 8">AK24</strain>
    </source>
</reference>
<evidence type="ECO:0000313" key="7">
    <source>
        <dbReference type="EMBL" id="EON77255.1"/>
    </source>
</evidence>
<feature type="domain" description="Outer membrane protein beta-barrel" evidence="6">
    <location>
        <begin position="375"/>
        <end position="783"/>
    </location>
</feature>
<sequence length="807" mass="91375">MTRFTCTFLLFLTLFHAQAQDISLQGKVTEESTGQGLEFANVALLSQSDSSVIAGGMTDLDGSFDFVSKPGQYILRVGFIGYDTHFQNLMLGERRTVNLGNISLRSDAANLQEVVVEGVNSIFESDIDKRRYDVENSVVAEGATASELLETLPSIQVDDEGGISMRGSGDILIYINGRPSNLSGDDAESILAQFPANSIKSVELITNPSSRYDAAGVGGIINIILKKNEKTGLNGQVNVSAGTRDKYNAGVNLNYGAGKVNYYAAYNYQNRRMFRESDAFRENRIIGVSPFLDQDSYGESVDINHLLRGGIDYNINENQTIGFYAQGNFRDRTGFNNLNQRSLNSLNRQDSLFVRNQNDTRESFNAETGITYNWDIDTLGQRLFTSVSYSRDERTQIENYEQLFFNESNEAVPANNLQQINTVPQTSDLYVLQLDYIKPFRDWGSLETGLKGTFSLWDRSQEFMQGDQNNAFIPTPIDSISDGFIFNEDVYAAYMSYRNRVGKVGFQGGLRGEYTETTGTQASRSEPFINNYFNLFPSLYLSYELGQEHEFTANYSRRISRPNMWSLSPLYQVRDLLNLSVGNPFLQPEFTNSYEFGYMKGFEKFLFNATVYHRASTNVHTRVIRLTDNNVAIQTRENALRRNATGLEVINQMQLTNWWDATVSGNFFYSEIIGDNIEQGFNNSNYSWTVSLLSNMAIPNLFTFQVQGNYRGPIVLPQGQIEPFWGLNAGIRKNIMNDKGTISVNVSDIFNTRIFRITNEDNRFVQERVFNRETRIGTIAFSYRFGGFKEKRNGRESRDDDFDDGDF</sequence>
<dbReference type="RefSeq" id="WP_010854473.1">
    <property type="nucleotide sequence ID" value="NZ_AQHR01000061.1"/>
</dbReference>
<dbReference type="PANTHER" id="PTHR40980">
    <property type="entry name" value="PLUG DOMAIN-CONTAINING PROTEIN"/>
    <property type="match status" value="1"/>
</dbReference>
<dbReference type="AlphaFoldDB" id="R7ZSZ1"/>
<feature type="signal peptide" evidence="4">
    <location>
        <begin position="1"/>
        <end position="19"/>
    </location>
</feature>
<dbReference type="OrthoDB" id="972646at2"/>
<proteinExistence type="predicted"/>
<dbReference type="PANTHER" id="PTHR40980:SF4">
    <property type="entry name" value="TONB-DEPENDENT RECEPTOR-LIKE BETA-BARREL DOMAIN-CONTAINING PROTEIN"/>
    <property type="match status" value="1"/>
</dbReference>
<keyword evidence="8" id="KW-1185">Reference proteome</keyword>
<evidence type="ECO:0000256" key="1">
    <source>
        <dbReference type="ARBA" id="ARBA00004442"/>
    </source>
</evidence>
<dbReference type="InterPro" id="IPR008969">
    <property type="entry name" value="CarboxyPept-like_regulatory"/>
</dbReference>
<dbReference type="InterPro" id="IPR037066">
    <property type="entry name" value="Plug_dom_sf"/>
</dbReference>
<dbReference type="PATRIC" id="fig|1288963.3.peg.2327"/>
<comment type="caution">
    <text evidence="7">The sequence shown here is derived from an EMBL/GenBank/DDBJ whole genome shotgun (WGS) entry which is preliminary data.</text>
</comment>
<protein>
    <submittedName>
        <fullName evidence="7">TonB-dependent receptor, putative</fullName>
    </submittedName>
</protein>
<dbReference type="Pfam" id="PF07715">
    <property type="entry name" value="Plug"/>
    <property type="match status" value="1"/>
</dbReference>
<dbReference type="STRING" id="1232681.ADIS_2335"/>
<dbReference type="Gene3D" id="2.40.170.20">
    <property type="entry name" value="TonB-dependent receptor, beta-barrel domain"/>
    <property type="match status" value="1"/>
</dbReference>
<dbReference type="EMBL" id="AQHR01000061">
    <property type="protein sequence ID" value="EON77255.1"/>
    <property type="molecule type" value="Genomic_DNA"/>
</dbReference>
<evidence type="ECO:0000256" key="4">
    <source>
        <dbReference type="SAM" id="SignalP"/>
    </source>
</evidence>
<keyword evidence="3" id="KW-0998">Cell outer membrane</keyword>
<evidence type="ECO:0000313" key="8">
    <source>
        <dbReference type="Proteomes" id="UP000013909"/>
    </source>
</evidence>
<dbReference type="Pfam" id="PF13715">
    <property type="entry name" value="CarbopepD_reg_2"/>
    <property type="match status" value="1"/>
</dbReference>
<feature type="chain" id="PRO_5004451045" evidence="4">
    <location>
        <begin position="20"/>
        <end position="807"/>
    </location>
</feature>
<evidence type="ECO:0000259" key="5">
    <source>
        <dbReference type="Pfam" id="PF07715"/>
    </source>
</evidence>
<evidence type="ECO:0000259" key="6">
    <source>
        <dbReference type="Pfam" id="PF14905"/>
    </source>
</evidence>
<keyword evidence="4" id="KW-0732">Signal</keyword>
<dbReference type="Pfam" id="PF14905">
    <property type="entry name" value="OMP_b-brl_3"/>
    <property type="match status" value="1"/>
</dbReference>
<name>R7ZSZ1_9BACT</name>